<name>E8WX61_GRATM</name>
<dbReference type="KEGG" id="acm:AciX9_2679"/>
<feature type="compositionally biased region" description="Basic and acidic residues" evidence="1">
    <location>
        <begin position="78"/>
        <end position="96"/>
    </location>
</feature>
<sequence length="151" mass="16083">MRRFAATLLLSASLSMGYAACQGTAHPLPKPVFIAKTIVILNNTHNEAVEQGAVEALKRWGKFTIVDDPDLADITLTFDKKSEHDGTSSQKPDKDGNPSSSYSMSFSSSIHMHASLKGASGSFYNATTTEGKKKAGAECIVDLQQAYASGP</sequence>
<feature type="chain" id="PRO_5003230401" description="Lipoprotein" evidence="2">
    <location>
        <begin position="20"/>
        <end position="151"/>
    </location>
</feature>
<dbReference type="RefSeq" id="WP_013581018.1">
    <property type="nucleotide sequence ID" value="NC_015064.1"/>
</dbReference>
<dbReference type="Proteomes" id="UP000000343">
    <property type="component" value="Chromosome"/>
</dbReference>
<dbReference type="eggNOG" id="ENOG502ZRYN">
    <property type="taxonomic scope" value="Bacteria"/>
</dbReference>
<protein>
    <recommendedName>
        <fullName evidence="5">Lipoprotein</fullName>
    </recommendedName>
</protein>
<dbReference type="OrthoDB" id="120460at2"/>
<reference evidence="4" key="1">
    <citation type="submission" date="2011-01" db="EMBL/GenBank/DDBJ databases">
        <title>Complete sequence of chromosome of Acidobacterium sp. MP5ACTX9.</title>
        <authorList>
            <consortium name="US DOE Joint Genome Institute"/>
            <person name="Lucas S."/>
            <person name="Copeland A."/>
            <person name="Lapidus A."/>
            <person name="Cheng J.-F."/>
            <person name="Goodwin L."/>
            <person name="Pitluck S."/>
            <person name="Teshima H."/>
            <person name="Detter J.C."/>
            <person name="Han C."/>
            <person name="Tapia R."/>
            <person name="Land M."/>
            <person name="Hauser L."/>
            <person name="Kyrpides N."/>
            <person name="Ivanova N."/>
            <person name="Ovchinnikova G."/>
            <person name="Pagani I."/>
            <person name="Rawat S.R."/>
            <person name="Mannisto M."/>
            <person name="Haggblom M.M."/>
            <person name="Woyke T."/>
        </authorList>
    </citation>
    <scope>NUCLEOTIDE SEQUENCE [LARGE SCALE GENOMIC DNA]</scope>
    <source>
        <strain evidence="4">MP5ACTX9</strain>
    </source>
</reference>
<evidence type="ECO:0000313" key="3">
    <source>
        <dbReference type="EMBL" id="ADW69703.1"/>
    </source>
</evidence>
<dbReference type="EMBL" id="CP002480">
    <property type="protein sequence ID" value="ADW69703.1"/>
    <property type="molecule type" value="Genomic_DNA"/>
</dbReference>
<organism evidence="4">
    <name type="scientific">Granulicella tundricola (strain ATCC BAA-1859 / DSM 23138 / MP5ACTX9)</name>
    <dbReference type="NCBI Taxonomy" id="1198114"/>
    <lineage>
        <taxon>Bacteria</taxon>
        <taxon>Pseudomonadati</taxon>
        <taxon>Acidobacteriota</taxon>
        <taxon>Terriglobia</taxon>
        <taxon>Terriglobales</taxon>
        <taxon>Acidobacteriaceae</taxon>
        <taxon>Granulicella</taxon>
    </lineage>
</organism>
<dbReference type="PaxDb" id="1198114-AciX9_2679"/>
<evidence type="ECO:0000256" key="2">
    <source>
        <dbReference type="SAM" id="SignalP"/>
    </source>
</evidence>
<keyword evidence="4" id="KW-1185">Reference proteome</keyword>
<proteinExistence type="predicted"/>
<dbReference type="STRING" id="1198114.AciX9_2679"/>
<feature type="region of interest" description="Disordered" evidence="1">
    <location>
        <begin position="78"/>
        <end position="106"/>
    </location>
</feature>
<feature type="signal peptide" evidence="2">
    <location>
        <begin position="1"/>
        <end position="19"/>
    </location>
</feature>
<evidence type="ECO:0000313" key="4">
    <source>
        <dbReference type="Proteomes" id="UP000000343"/>
    </source>
</evidence>
<gene>
    <name evidence="3" type="ordered locus">AciX9_2679</name>
</gene>
<dbReference type="AlphaFoldDB" id="E8WX61"/>
<evidence type="ECO:0000256" key="1">
    <source>
        <dbReference type="SAM" id="MobiDB-lite"/>
    </source>
</evidence>
<accession>E8WX61</accession>
<keyword evidence="2" id="KW-0732">Signal</keyword>
<dbReference type="HOGENOM" id="CLU_1728799_0_0_0"/>
<evidence type="ECO:0008006" key="5">
    <source>
        <dbReference type="Google" id="ProtNLM"/>
    </source>
</evidence>